<dbReference type="AlphaFoldDB" id="A0A8B6H0S8"/>
<dbReference type="GO" id="GO:0003712">
    <property type="term" value="F:transcription coregulator activity"/>
    <property type="evidence" value="ECO:0007669"/>
    <property type="project" value="TreeGrafter"/>
</dbReference>
<keyword evidence="4" id="KW-1185">Reference proteome</keyword>
<comment type="caution">
    <text evidence="3">The sequence shown here is derived from an EMBL/GenBank/DDBJ whole genome shotgun (WGS) entry which is preliminary data.</text>
</comment>
<dbReference type="PANTHER" id="PTHR10782">
    <property type="entry name" value="ZINC FINGER MIZ DOMAIN-CONTAINING PROTEIN"/>
    <property type="match status" value="1"/>
</dbReference>
<dbReference type="InterPro" id="IPR003034">
    <property type="entry name" value="SAP_dom"/>
</dbReference>
<dbReference type="GO" id="GO:0016874">
    <property type="term" value="F:ligase activity"/>
    <property type="evidence" value="ECO:0007669"/>
    <property type="project" value="UniProtKB-KW"/>
</dbReference>
<name>A0A8B6H0S8_MYTGA</name>
<protein>
    <submittedName>
        <fullName evidence="3">E3 SUMO-protein ligase PIAS3</fullName>
    </submittedName>
</protein>
<dbReference type="GO" id="GO:0061665">
    <property type="term" value="F:SUMO ligase activity"/>
    <property type="evidence" value="ECO:0007669"/>
    <property type="project" value="TreeGrafter"/>
</dbReference>
<dbReference type="FunFam" id="1.10.720.30:FF:000001">
    <property type="entry name" value="E3 SUMO-protein ligase PIAS2 isoform 1"/>
    <property type="match status" value="1"/>
</dbReference>
<sequence>MADAGELKQMVMSFRVSELQVLLGYAGRNKTGRKTELMQRALQLVQKGASVPIQIKIRELYNQIFSSNRRKPPGKSDEGPMFSSSAQSSMFPVHPDVRLKHLPFYDVVAELMKPTSLDLTRPNMKFSICYYTFLSWKLVTSSNYPTGVIYQFIFEMMSLCYVGYLPCFKLFLTTTKIPLKILLKNTIIFNKSISHRHPSCGITFTSCYRIDTSMCNRIQLCILNVFTRVLAVTKATFNELLSDIVPQAHPHLEIFMSYTRKIVV</sequence>
<evidence type="ECO:0000313" key="3">
    <source>
        <dbReference type="EMBL" id="VDI72018.1"/>
    </source>
</evidence>
<dbReference type="EMBL" id="UYJE01009283">
    <property type="protein sequence ID" value="VDI72018.1"/>
    <property type="molecule type" value="Genomic_DNA"/>
</dbReference>
<reference evidence="3" key="1">
    <citation type="submission" date="2018-11" db="EMBL/GenBank/DDBJ databases">
        <authorList>
            <person name="Alioto T."/>
            <person name="Alioto T."/>
        </authorList>
    </citation>
    <scope>NUCLEOTIDE SEQUENCE</scope>
</reference>
<dbReference type="GO" id="GO:0006357">
    <property type="term" value="P:regulation of transcription by RNA polymerase II"/>
    <property type="evidence" value="ECO:0007669"/>
    <property type="project" value="TreeGrafter"/>
</dbReference>
<dbReference type="Proteomes" id="UP000596742">
    <property type="component" value="Unassembled WGS sequence"/>
</dbReference>
<dbReference type="SMART" id="SM00513">
    <property type="entry name" value="SAP"/>
    <property type="match status" value="1"/>
</dbReference>
<dbReference type="PROSITE" id="PS50800">
    <property type="entry name" value="SAP"/>
    <property type="match status" value="1"/>
</dbReference>
<dbReference type="InterPro" id="IPR036361">
    <property type="entry name" value="SAP_dom_sf"/>
</dbReference>
<dbReference type="GO" id="GO:0000785">
    <property type="term" value="C:chromatin"/>
    <property type="evidence" value="ECO:0007669"/>
    <property type="project" value="TreeGrafter"/>
</dbReference>
<dbReference type="Pfam" id="PF02037">
    <property type="entry name" value="SAP"/>
    <property type="match status" value="1"/>
</dbReference>
<feature type="region of interest" description="Disordered" evidence="1">
    <location>
        <begin position="67"/>
        <end position="87"/>
    </location>
</feature>
<dbReference type="PANTHER" id="PTHR10782:SF94">
    <property type="entry name" value="SUPPRESSOR OF VARIEGATION 2-10, ISOFORM I"/>
    <property type="match status" value="1"/>
</dbReference>
<feature type="domain" description="SAP" evidence="2">
    <location>
        <begin position="11"/>
        <end position="45"/>
    </location>
</feature>
<accession>A0A8B6H0S8</accession>
<feature type="non-terminal residue" evidence="3">
    <location>
        <position position="1"/>
    </location>
</feature>
<evidence type="ECO:0000259" key="2">
    <source>
        <dbReference type="PROSITE" id="PS50800"/>
    </source>
</evidence>
<dbReference type="SUPFAM" id="SSF68906">
    <property type="entry name" value="SAP domain"/>
    <property type="match status" value="1"/>
</dbReference>
<keyword evidence="3" id="KW-0436">Ligase</keyword>
<gene>
    <name evidence="3" type="ORF">MGAL_10B047348</name>
</gene>
<dbReference type="Gene3D" id="1.10.720.30">
    <property type="entry name" value="SAP domain"/>
    <property type="match status" value="1"/>
</dbReference>
<evidence type="ECO:0000313" key="4">
    <source>
        <dbReference type="Proteomes" id="UP000596742"/>
    </source>
</evidence>
<dbReference type="OrthoDB" id="10263264at2759"/>
<proteinExistence type="predicted"/>
<dbReference type="GO" id="GO:0016925">
    <property type="term" value="P:protein sumoylation"/>
    <property type="evidence" value="ECO:0007669"/>
    <property type="project" value="TreeGrafter"/>
</dbReference>
<evidence type="ECO:0000256" key="1">
    <source>
        <dbReference type="SAM" id="MobiDB-lite"/>
    </source>
</evidence>
<organism evidence="3 4">
    <name type="scientific">Mytilus galloprovincialis</name>
    <name type="common">Mediterranean mussel</name>
    <dbReference type="NCBI Taxonomy" id="29158"/>
    <lineage>
        <taxon>Eukaryota</taxon>
        <taxon>Metazoa</taxon>
        <taxon>Spiralia</taxon>
        <taxon>Lophotrochozoa</taxon>
        <taxon>Mollusca</taxon>
        <taxon>Bivalvia</taxon>
        <taxon>Autobranchia</taxon>
        <taxon>Pteriomorphia</taxon>
        <taxon>Mytilida</taxon>
        <taxon>Mytiloidea</taxon>
        <taxon>Mytilidae</taxon>
        <taxon>Mytilinae</taxon>
        <taxon>Mytilus</taxon>
    </lineage>
</organism>